<feature type="domain" description="HTH lysR-type" evidence="5">
    <location>
        <begin position="2"/>
        <end position="59"/>
    </location>
</feature>
<evidence type="ECO:0000259" key="5">
    <source>
        <dbReference type="PROSITE" id="PS50931"/>
    </source>
</evidence>
<dbReference type="Pfam" id="PF03466">
    <property type="entry name" value="LysR_substrate"/>
    <property type="match status" value="1"/>
</dbReference>
<dbReference type="RefSeq" id="WP_194213526.1">
    <property type="nucleotide sequence ID" value="NZ_CP061205.1"/>
</dbReference>
<comment type="similarity">
    <text evidence="1">Belongs to the LysR transcriptional regulatory family.</text>
</comment>
<organism evidence="6 7">
    <name type="scientific">Kordiimonas pumila</name>
    <dbReference type="NCBI Taxonomy" id="2161677"/>
    <lineage>
        <taxon>Bacteria</taxon>
        <taxon>Pseudomonadati</taxon>
        <taxon>Pseudomonadota</taxon>
        <taxon>Alphaproteobacteria</taxon>
        <taxon>Kordiimonadales</taxon>
        <taxon>Kordiimonadaceae</taxon>
        <taxon>Kordiimonas</taxon>
    </lineage>
</organism>
<proteinExistence type="inferred from homology"/>
<evidence type="ECO:0000256" key="3">
    <source>
        <dbReference type="ARBA" id="ARBA00023125"/>
    </source>
</evidence>
<dbReference type="PROSITE" id="PS50931">
    <property type="entry name" value="HTH_LYSR"/>
    <property type="match status" value="1"/>
</dbReference>
<keyword evidence="2" id="KW-0805">Transcription regulation</keyword>
<evidence type="ECO:0000313" key="6">
    <source>
        <dbReference type="EMBL" id="MFC3052833.1"/>
    </source>
</evidence>
<evidence type="ECO:0000313" key="7">
    <source>
        <dbReference type="Proteomes" id="UP001595444"/>
    </source>
</evidence>
<dbReference type="EMBL" id="JBHRSL010000010">
    <property type="protein sequence ID" value="MFC3052833.1"/>
    <property type="molecule type" value="Genomic_DNA"/>
</dbReference>
<dbReference type="InterPro" id="IPR050176">
    <property type="entry name" value="LTTR"/>
</dbReference>
<protein>
    <submittedName>
        <fullName evidence="6">LysR substrate-binding domain-containing protein</fullName>
    </submittedName>
</protein>
<accession>A0ABV7D6J3</accession>
<evidence type="ECO:0000256" key="1">
    <source>
        <dbReference type="ARBA" id="ARBA00009437"/>
    </source>
</evidence>
<keyword evidence="7" id="KW-1185">Reference proteome</keyword>
<dbReference type="PRINTS" id="PR00039">
    <property type="entry name" value="HTHLYSR"/>
</dbReference>
<dbReference type="Gene3D" id="1.10.10.10">
    <property type="entry name" value="Winged helix-like DNA-binding domain superfamily/Winged helix DNA-binding domain"/>
    <property type="match status" value="1"/>
</dbReference>
<dbReference type="InterPro" id="IPR036390">
    <property type="entry name" value="WH_DNA-bd_sf"/>
</dbReference>
<dbReference type="InterPro" id="IPR000847">
    <property type="entry name" value="LysR_HTH_N"/>
</dbReference>
<gene>
    <name evidence="6" type="ORF">ACFOKA_13040</name>
</gene>
<comment type="caution">
    <text evidence="6">The sequence shown here is derived from an EMBL/GenBank/DDBJ whole genome shotgun (WGS) entry which is preliminary data.</text>
</comment>
<keyword evidence="3" id="KW-0238">DNA-binding</keyword>
<dbReference type="Gene3D" id="3.40.190.10">
    <property type="entry name" value="Periplasmic binding protein-like II"/>
    <property type="match status" value="2"/>
</dbReference>
<sequence>MFDPVWLKSFITVAETLSFTAAAKRLNLRQSTVSEHVRKLEHACDRRFFVRDTHSVKITKDGEAMVGFAASILEVNARAHSHFSDNDIQGRIRLGVSEDVVLSGLPHALRRFTLEHPQVELELTVGVSVSLREQLTLGSLDLVFLKRNPGEIYGDLVWREPLVWIAAPHFRLDRDRPVPLIALAPPALTRATALAVLEQHGQRWQLVCSSSSQSGVHAATLAGLGVAPHARSLVPSGLVEIMDESLPALGDTEFVLIGGHAARKGPALALAEMIRTSGALLRNREVLRAYS</sequence>
<evidence type="ECO:0000256" key="4">
    <source>
        <dbReference type="ARBA" id="ARBA00023163"/>
    </source>
</evidence>
<evidence type="ECO:0000256" key="2">
    <source>
        <dbReference type="ARBA" id="ARBA00023015"/>
    </source>
</evidence>
<dbReference type="InterPro" id="IPR036388">
    <property type="entry name" value="WH-like_DNA-bd_sf"/>
</dbReference>
<name>A0ABV7D6J3_9PROT</name>
<dbReference type="SUPFAM" id="SSF53850">
    <property type="entry name" value="Periplasmic binding protein-like II"/>
    <property type="match status" value="1"/>
</dbReference>
<dbReference type="Pfam" id="PF00126">
    <property type="entry name" value="HTH_1"/>
    <property type="match status" value="1"/>
</dbReference>
<keyword evidence="4" id="KW-0804">Transcription</keyword>
<dbReference type="Proteomes" id="UP001595444">
    <property type="component" value="Unassembled WGS sequence"/>
</dbReference>
<dbReference type="PANTHER" id="PTHR30579:SF7">
    <property type="entry name" value="HTH-TYPE TRANSCRIPTIONAL REGULATOR LRHA-RELATED"/>
    <property type="match status" value="1"/>
</dbReference>
<dbReference type="InterPro" id="IPR005119">
    <property type="entry name" value="LysR_subst-bd"/>
</dbReference>
<dbReference type="SUPFAM" id="SSF46785">
    <property type="entry name" value="Winged helix' DNA-binding domain"/>
    <property type="match status" value="1"/>
</dbReference>
<reference evidence="7" key="1">
    <citation type="journal article" date="2019" name="Int. J. Syst. Evol. Microbiol.">
        <title>The Global Catalogue of Microorganisms (GCM) 10K type strain sequencing project: providing services to taxonomists for standard genome sequencing and annotation.</title>
        <authorList>
            <consortium name="The Broad Institute Genomics Platform"/>
            <consortium name="The Broad Institute Genome Sequencing Center for Infectious Disease"/>
            <person name="Wu L."/>
            <person name="Ma J."/>
        </authorList>
    </citation>
    <scope>NUCLEOTIDE SEQUENCE [LARGE SCALE GENOMIC DNA]</scope>
    <source>
        <strain evidence="7">KCTC 62164</strain>
    </source>
</reference>
<dbReference type="PANTHER" id="PTHR30579">
    <property type="entry name" value="TRANSCRIPTIONAL REGULATOR"/>
    <property type="match status" value="1"/>
</dbReference>